<evidence type="ECO:0000313" key="3">
    <source>
        <dbReference type="EMBL" id="ODV69771.1"/>
    </source>
</evidence>
<accession>A0A1E4RRE3</accession>
<dbReference type="Pfam" id="PF11176">
    <property type="entry name" value="Tma16"/>
    <property type="match status" value="1"/>
</dbReference>
<dbReference type="InterPro" id="IPR021346">
    <property type="entry name" value="Tma16"/>
</dbReference>
<protein>
    <recommendedName>
        <fullName evidence="5">Translation machinery-associated protein 16</fullName>
    </recommendedName>
</protein>
<dbReference type="OrthoDB" id="270284at2759"/>
<feature type="region of interest" description="Disordered" evidence="2">
    <location>
        <begin position="77"/>
        <end position="100"/>
    </location>
</feature>
<dbReference type="EMBL" id="KV454538">
    <property type="protein sequence ID" value="ODV69771.1"/>
    <property type="molecule type" value="Genomic_DNA"/>
</dbReference>
<gene>
    <name evidence="3" type="ORF">HYPBUDRAFT_151390</name>
</gene>
<dbReference type="GeneID" id="30995019"/>
<dbReference type="Gene3D" id="1.20.1440.170">
    <property type="entry name" value="Translation machinery-associated protein 16-like"/>
    <property type="match status" value="1"/>
</dbReference>
<keyword evidence="4" id="KW-1185">Reference proteome</keyword>
<evidence type="ECO:0008006" key="5">
    <source>
        <dbReference type="Google" id="ProtNLM"/>
    </source>
</evidence>
<reference evidence="4" key="1">
    <citation type="submission" date="2016-05" db="EMBL/GenBank/DDBJ databases">
        <title>Comparative genomics of biotechnologically important yeasts.</title>
        <authorList>
            <consortium name="DOE Joint Genome Institute"/>
            <person name="Riley R."/>
            <person name="Haridas S."/>
            <person name="Wolfe K.H."/>
            <person name="Lopes M.R."/>
            <person name="Hittinger C.T."/>
            <person name="Goker M."/>
            <person name="Salamov A."/>
            <person name="Wisecaver J."/>
            <person name="Long T.M."/>
            <person name="Aerts A.L."/>
            <person name="Barry K."/>
            <person name="Choi C."/>
            <person name="Clum A."/>
            <person name="Coughlan A.Y."/>
            <person name="Deshpande S."/>
            <person name="Douglass A.P."/>
            <person name="Hanson S.J."/>
            <person name="Klenk H.-P."/>
            <person name="Labutti K."/>
            <person name="Lapidus A."/>
            <person name="Lindquist E."/>
            <person name="Lipzen A."/>
            <person name="Meier-Kolthoff J.P."/>
            <person name="Ohm R.A."/>
            <person name="Otillar R.P."/>
            <person name="Pangilinan J."/>
            <person name="Peng Y."/>
            <person name="Rokas A."/>
            <person name="Rosa C.A."/>
            <person name="Scheuner C."/>
            <person name="Sibirny A.A."/>
            <person name="Slot J.C."/>
            <person name="Stielow J.B."/>
            <person name="Sun H."/>
            <person name="Kurtzman C.P."/>
            <person name="Blackwell M."/>
            <person name="Grigoriev I.V."/>
            <person name="Jeffries T.W."/>
        </authorList>
    </citation>
    <scope>NUCLEOTIDE SEQUENCE [LARGE SCALE GENOMIC DNA]</scope>
    <source>
        <strain evidence="4">NRRL Y-1933</strain>
    </source>
</reference>
<organism evidence="3 4">
    <name type="scientific">Hyphopichia burtonii NRRL Y-1933</name>
    <dbReference type="NCBI Taxonomy" id="984485"/>
    <lineage>
        <taxon>Eukaryota</taxon>
        <taxon>Fungi</taxon>
        <taxon>Dikarya</taxon>
        <taxon>Ascomycota</taxon>
        <taxon>Saccharomycotina</taxon>
        <taxon>Pichiomycetes</taxon>
        <taxon>Debaryomycetaceae</taxon>
        <taxon>Hyphopichia</taxon>
    </lineage>
</organism>
<dbReference type="RefSeq" id="XP_020078838.1">
    <property type="nucleotide sequence ID" value="XM_020220469.1"/>
</dbReference>
<evidence type="ECO:0000313" key="4">
    <source>
        <dbReference type="Proteomes" id="UP000095085"/>
    </source>
</evidence>
<comment type="similarity">
    <text evidence="1">Belongs to the TMA16 family.</text>
</comment>
<dbReference type="Proteomes" id="UP000095085">
    <property type="component" value="Unassembled WGS sequence"/>
</dbReference>
<evidence type="ECO:0000256" key="2">
    <source>
        <dbReference type="SAM" id="MobiDB-lite"/>
    </source>
</evidence>
<sequence>MHIKGRKFKQLNRATLRDQKITAKKMKHQEQKDNELRFIVHLQEKVNEEPEKVTFGLQDMKDFVESYISKDDDEIKELQEERRPGRPATARQNILEEKRKHDQHIYDTGYKLPDLSDKQTVERLRLWNGTHGGVTIMKYIHIHKDMKDLPTKEAEMKD</sequence>
<dbReference type="AlphaFoldDB" id="A0A1E4RRE3"/>
<name>A0A1E4RRE3_9ASCO</name>
<dbReference type="InterPro" id="IPR038356">
    <property type="entry name" value="Tma16_sf"/>
</dbReference>
<dbReference type="GO" id="GO:0005634">
    <property type="term" value="C:nucleus"/>
    <property type="evidence" value="ECO:0007669"/>
    <property type="project" value="TreeGrafter"/>
</dbReference>
<dbReference type="PANTHER" id="PTHR13349:SF2">
    <property type="entry name" value="TRANSLATION MACHINERY-ASSOCIATED PROTEIN 16"/>
    <property type="match status" value="1"/>
</dbReference>
<dbReference type="STRING" id="984485.A0A1E4RRE3"/>
<evidence type="ECO:0000256" key="1">
    <source>
        <dbReference type="ARBA" id="ARBA00034127"/>
    </source>
</evidence>
<dbReference type="PANTHER" id="PTHR13349">
    <property type="entry name" value="TRANSLATION MACHINERY-ASSOCIATED PROTEIN 16"/>
    <property type="match status" value="1"/>
</dbReference>
<proteinExistence type="inferred from homology"/>